<gene>
    <name evidence="2" type="ORF">TRM7615_00396</name>
</gene>
<dbReference type="RefSeq" id="WP_108785226.1">
    <property type="nucleotide sequence ID" value="NZ_ONZG01000001.1"/>
</dbReference>
<accession>A0A2R8C3E7</accession>
<dbReference type="EMBL" id="ONZG01000001">
    <property type="protein sequence ID" value="SPJ26927.1"/>
    <property type="molecule type" value="Genomic_DNA"/>
</dbReference>
<organism evidence="2 3">
    <name type="scientific">Falsiruegeria mediterranea M17</name>
    <dbReference type="NCBI Taxonomy" id="1200281"/>
    <lineage>
        <taxon>Bacteria</taxon>
        <taxon>Pseudomonadati</taxon>
        <taxon>Pseudomonadota</taxon>
        <taxon>Alphaproteobacteria</taxon>
        <taxon>Rhodobacterales</taxon>
        <taxon>Roseobacteraceae</taxon>
        <taxon>Falsiruegeria</taxon>
    </lineage>
</organism>
<protein>
    <submittedName>
        <fullName evidence="2">Uncharacterized protein</fullName>
    </submittedName>
</protein>
<keyword evidence="3" id="KW-1185">Reference proteome</keyword>
<feature type="signal peptide" evidence="1">
    <location>
        <begin position="1"/>
        <end position="20"/>
    </location>
</feature>
<dbReference type="Proteomes" id="UP000244898">
    <property type="component" value="Unassembled WGS sequence"/>
</dbReference>
<proteinExistence type="predicted"/>
<evidence type="ECO:0000256" key="1">
    <source>
        <dbReference type="SAM" id="SignalP"/>
    </source>
</evidence>
<keyword evidence="1" id="KW-0732">Signal</keyword>
<evidence type="ECO:0000313" key="2">
    <source>
        <dbReference type="EMBL" id="SPJ26927.1"/>
    </source>
</evidence>
<sequence>MIARWTAALTLSVFGGMAVAQEISEVPAGCTALATVHKNECRTSTLLMCGKDRQVLTFANGRPDIVHFYDGDWGLGGFLYQANAQTRFDRDPDAGEWLNLGDLVADSQDIEDGILLFSTRVVKNREFMVQGAYTLSDEVVELSGHAFRKGTLHRELQREGIDSSWLGFDIDIYVSDALGLFVEGSLTSHARDRDSFTTDHTPRAIRFEGEPGFLATRSDFGCDG</sequence>
<evidence type="ECO:0000313" key="3">
    <source>
        <dbReference type="Proteomes" id="UP000244898"/>
    </source>
</evidence>
<dbReference type="AlphaFoldDB" id="A0A2R8C3E7"/>
<feature type="chain" id="PRO_5015303549" evidence="1">
    <location>
        <begin position="21"/>
        <end position="224"/>
    </location>
</feature>
<name>A0A2R8C3E7_9RHOB</name>
<dbReference type="OrthoDB" id="7825578at2"/>
<reference evidence="3" key="1">
    <citation type="submission" date="2018-03" db="EMBL/GenBank/DDBJ databases">
        <authorList>
            <person name="Rodrigo-Torres L."/>
            <person name="Arahal R. D."/>
            <person name="Lucena T."/>
        </authorList>
    </citation>
    <scope>NUCLEOTIDE SEQUENCE [LARGE SCALE GENOMIC DNA]</scope>
    <source>
        <strain evidence="3">CECT 7615</strain>
    </source>
</reference>